<evidence type="ECO:0000313" key="3">
    <source>
        <dbReference type="Proteomes" id="UP000765509"/>
    </source>
</evidence>
<evidence type="ECO:0000313" key="2">
    <source>
        <dbReference type="EMBL" id="MBW0568812.1"/>
    </source>
</evidence>
<dbReference type="AlphaFoldDB" id="A0A9Q3JUD2"/>
<feature type="region of interest" description="Disordered" evidence="1">
    <location>
        <begin position="40"/>
        <end position="59"/>
    </location>
</feature>
<accession>A0A9Q3JUD2</accession>
<dbReference type="EMBL" id="AVOT02083292">
    <property type="protein sequence ID" value="MBW0568812.1"/>
    <property type="molecule type" value="Genomic_DNA"/>
</dbReference>
<comment type="caution">
    <text evidence="2">The sequence shown here is derived from an EMBL/GenBank/DDBJ whole genome shotgun (WGS) entry which is preliminary data.</text>
</comment>
<proteinExistence type="predicted"/>
<name>A0A9Q3JUD2_9BASI</name>
<reference evidence="2" key="1">
    <citation type="submission" date="2021-03" db="EMBL/GenBank/DDBJ databases">
        <title>Draft genome sequence of rust myrtle Austropuccinia psidii MF-1, a brazilian biotype.</title>
        <authorList>
            <person name="Quecine M.C."/>
            <person name="Pachon D.M.R."/>
            <person name="Bonatelli M.L."/>
            <person name="Correr F.H."/>
            <person name="Franceschini L.M."/>
            <person name="Leite T.F."/>
            <person name="Margarido G.R.A."/>
            <person name="Almeida C.A."/>
            <person name="Ferrarezi J.A."/>
            <person name="Labate C.A."/>
        </authorList>
    </citation>
    <scope>NUCLEOTIDE SEQUENCE</scope>
    <source>
        <strain evidence="2">MF-1</strain>
    </source>
</reference>
<gene>
    <name evidence="2" type="ORF">O181_108527</name>
</gene>
<protein>
    <submittedName>
        <fullName evidence="2">Uncharacterized protein</fullName>
    </submittedName>
</protein>
<dbReference type="Proteomes" id="UP000765509">
    <property type="component" value="Unassembled WGS sequence"/>
</dbReference>
<evidence type="ECO:0000256" key="1">
    <source>
        <dbReference type="SAM" id="MobiDB-lite"/>
    </source>
</evidence>
<sequence length="142" mass="15524">MLLPSCACLTLMHPPPTAKAPRNALVNEITPALATAQKPAHAHANAQAPTHAHAPQLHKHPNPLQGVPHVSPAHGVCHLRLGPHMLCLCVNVSHCQPVTQSQRTSMMARYQNPMVKARYHQNMELSLTSSRSIERKKKIISS</sequence>
<organism evidence="2 3">
    <name type="scientific">Austropuccinia psidii MF-1</name>
    <dbReference type="NCBI Taxonomy" id="1389203"/>
    <lineage>
        <taxon>Eukaryota</taxon>
        <taxon>Fungi</taxon>
        <taxon>Dikarya</taxon>
        <taxon>Basidiomycota</taxon>
        <taxon>Pucciniomycotina</taxon>
        <taxon>Pucciniomycetes</taxon>
        <taxon>Pucciniales</taxon>
        <taxon>Sphaerophragmiaceae</taxon>
        <taxon>Austropuccinia</taxon>
    </lineage>
</organism>
<keyword evidence="3" id="KW-1185">Reference proteome</keyword>